<feature type="signal peptide" evidence="2">
    <location>
        <begin position="1"/>
        <end position="23"/>
    </location>
</feature>
<feature type="chain" id="PRO_5026139914" description="SipW-cognate class signal peptide" evidence="2">
    <location>
        <begin position="24"/>
        <end position="194"/>
    </location>
</feature>
<evidence type="ECO:0000256" key="1">
    <source>
        <dbReference type="SAM" id="MobiDB-lite"/>
    </source>
</evidence>
<protein>
    <recommendedName>
        <fullName evidence="5">SipW-cognate class signal peptide</fullName>
    </recommendedName>
</protein>
<comment type="caution">
    <text evidence="3">The sequence shown here is derived from an EMBL/GenBank/DDBJ whole genome shotgun (WGS) entry which is preliminary data.</text>
</comment>
<keyword evidence="2" id="KW-0732">Signal</keyword>
<evidence type="ECO:0000313" key="4">
    <source>
        <dbReference type="Proteomes" id="UP000430670"/>
    </source>
</evidence>
<dbReference type="AlphaFoldDB" id="A0A6I3SM17"/>
<feature type="compositionally biased region" description="Gly residues" evidence="1">
    <location>
        <begin position="178"/>
        <end position="187"/>
    </location>
</feature>
<feature type="region of interest" description="Disordered" evidence="1">
    <location>
        <begin position="174"/>
        <end position="194"/>
    </location>
</feature>
<dbReference type="OrthoDB" id="1955180at2"/>
<dbReference type="Proteomes" id="UP000430670">
    <property type="component" value="Unassembled WGS sequence"/>
</dbReference>
<dbReference type="RefSeq" id="WP_155477088.1">
    <property type="nucleotide sequence ID" value="NZ_WNKU01000017.1"/>
</dbReference>
<proteinExistence type="predicted"/>
<keyword evidence="4" id="KW-1185">Reference proteome</keyword>
<evidence type="ECO:0000313" key="3">
    <source>
        <dbReference type="EMBL" id="MTV50000.1"/>
    </source>
</evidence>
<dbReference type="EMBL" id="WNKU01000017">
    <property type="protein sequence ID" value="MTV50000.1"/>
    <property type="molecule type" value="Genomic_DNA"/>
</dbReference>
<gene>
    <name evidence="3" type="ORF">GJ688_13550</name>
</gene>
<sequence length="194" mass="20423">MKKIKFVGMTLALAFGVMGAGFAAWTEDIKVNAQVTTGTYDVLFSSITSDDDGTKTDPGMDKNVAKTEVTPASDNKSFGVTIDNAYPGYNSKVSYTVKNNGSIPIKITGSVLKNLDAAETAIVDVVATDLKDKIVEPGQTIDGTITHTFKNTDNNTEKQSIGYDVEVTTVQWNEGNTSVGGGTGGTGDNNQPPV</sequence>
<accession>A0A6I3SM17</accession>
<reference evidence="3 4" key="1">
    <citation type="submission" date="2019-11" db="EMBL/GenBank/DDBJ databases">
        <title>Whole-genome sequence of a the green, strictly anaerobic photosynthetic bacterium Heliobacillus mobilis DSM 6151.</title>
        <authorList>
            <person name="Kyndt J.A."/>
            <person name="Meyer T.E."/>
        </authorList>
    </citation>
    <scope>NUCLEOTIDE SEQUENCE [LARGE SCALE GENOMIC DNA]</scope>
    <source>
        <strain evidence="3 4">DSM 6151</strain>
    </source>
</reference>
<evidence type="ECO:0008006" key="5">
    <source>
        <dbReference type="Google" id="ProtNLM"/>
    </source>
</evidence>
<organism evidence="3 4">
    <name type="scientific">Heliobacterium mobile</name>
    <name type="common">Heliobacillus mobilis</name>
    <dbReference type="NCBI Taxonomy" id="28064"/>
    <lineage>
        <taxon>Bacteria</taxon>
        <taxon>Bacillati</taxon>
        <taxon>Bacillota</taxon>
        <taxon>Clostridia</taxon>
        <taxon>Eubacteriales</taxon>
        <taxon>Heliobacteriaceae</taxon>
        <taxon>Heliobacterium</taxon>
    </lineage>
</organism>
<name>A0A6I3SM17_HELMO</name>
<evidence type="ECO:0000256" key="2">
    <source>
        <dbReference type="SAM" id="SignalP"/>
    </source>
</evidence>